<sequence length="266" mass="27361">MGDHGFVYNGSTYTSLNVPGATAGTTDAYSINDSGQVAGIYKDANGTHGFVYNGGSYTTINDPNATNGTYLLGIGNNGEVVGYYRDGIGYGYHGFTEIGGVYTALEAPGAQTTYGTTITANGKIAGWYYDGTKDVGFVNSGGTYTSYVEPNATNGPASLNNVNATTVSGINSSGELAGYYYDAAGSHGFIYNGGYTTFDVAGAIAATTYITGLNQSSQLTGIYSDTAGHYIGFIATPAAVPLPGTAWLFGTVLVGVTGFSRRKLIA</sequence>
<accession>A0A975RAH8</accession>
<dbReference type="AlphaFoldDB" id="A0A975RAH8"/>
<evidence type="ECO:0000313" key="1">
    <source>
        <dbReference type="EMBL" id="QWF72167.1"/>
    </source>
</evidence>
<proteinExistence type="predicted"/>
<dbReference type="Proteomes" id="UP000676649">
    <property type="component" value="Chromosome"/>
</dbReference>
<name>A0A975RAH8_9GAMM</name>
<reference evidence="1" key="1">
    <citation type="submission" date="2021-04" db="EMBL/GenBank/DDBJ databases">
        <title>Draft genome sequence data of methanotrophic Methylovulum sp. strain S1L and Methylomonas sp. strain S2AM isolated from boreal lake water columns.</title>
        <authorList>
            <person name="Rissanen A.J."/>
            <person name="Mangayil R."/>
            <person name="Svenning M.M."/>
            <person name="Khanongnuch R."/>
        </authorList>
    </citation>
    <scope>NUCLEOTIDE SEQUENCE</scope>
    <source>
        <strain evidence="1">S2AM</strain>
    </source>
</reference>
<gene>
    <name evidence="1" type="ORF">KEF85_06875</name>
</gene>
<protein>
    <submittedName>
        <fullName evidence="1">Uncharacterized protein</fullName>
    </submittedName>
</protein>
<dbReference type="RefSeq" id="WP_215584403.1">
    <property type="nucleotide sequence ID" value="NZ_CP073754.1"/>
</dbReference>
<organism evidence="1 2">
    <name type="scientific">Methylomonas paludis</name>
    <dbReference type="NCBI Taxonomy" id="1173101"/>
    <lineage>
        <taxon>Bacteria</taxon>
        <taxon>Pseudomonadati</taxon>
        <taxon>Pseudomonadota</taxon>
        <taxon>Gammaproteobacteria</taxon>
        <taxon>Methylococcales</taxon>
        <taxon>Methylococcaceae</taxon>
        <taxon>Methylomonas</taxon>
    </lineage>
</organism>
<evidence type="ECO:0000313" key="2">
    <source>
        <dbReference type="Proteomes" id="UP000676649"/>
    </source>
</evidence>
<dbReference type="KEGG" id="mpad:KEF85_06875"/>
<dbReference type="EMBL" id="CP073754">
    <property type="protein sequence ID" value="QWF72167.1"/>
    <property type="molecule type" value="Genomic_DNA"/>
</dbReference>
<keyword evidence="2" id="KW-1185">Reference proteome</keyword>